<name>A0AAE3VLU8_9HYPH</name>
<keyword evidence="2" id="KW-1185">Reference proteome</keyword>
<accession>A0AAE3VLU8</accession>
<dbReference type="EMBL" id="JAUSUL010000001">
    <property type="protein sequence ID" value="MDQ0314859.1"/>
    <property type="molecule type" value="Genomic_DNA"/>
</dbReference>
<organism evidence="1 2">
    <name type="scientific">Amorphus orientalis</name>
    <dbReference type="NCBI Taxonomy" id="649198"/>
    <lineage>
        <taxon>Bacteria</taxon>
        <taxon>Pseudomonadati</taxon>
        <taxon>Pseudomonadota</taxon>
        <taxon>Alphaproteobacteria</taxon>
        <taxon>Hyphomicrobiales</taxon>
        <taxon>Amorphaceae</taxon>
        <taxon>Amorphus</taxon>
    </lineage>
</organism>
<reference evidence="1" key="1">
    <citation type="submission" date="2023-07" db="EMBL/GenBank/DDBJ databases">
        <title>Genomic Encyclopedia of Type Strains, Phase IV (KMG-IV): sequencing the most valuable type-strain genomes for metagenomic binning, comparative biology and taxonomic classification.</title>
        <authorList>
            <person name="Goeker M."/>
        </authorList>
    </citation>
    <scope>NUCLEOTIDE SEQUENCE</scope>
    <source>
        <strain evidence="1">DSM 21202</strain>
    </source>
</reference>
<dbReference type="AlphaFoldDB" id="A0AAE3VLU8"/>
<dbReference type="Proteomes" id="UP001229244">
    <property type="component" value="Unassembled WGS sequence"/>
</dbReference>
<gene>
    <name evidence="1" type="ORF">J2S73_001296</name>
</gene>
<dbReference type="Pfam" id="PF04985">
    <property type="entry name" value="Phage_tube"/>
    <property type="match status" value="1"/>
</dbReference>
<dbReference type="RefSeq" id="WP_306884645.1">
    <property type="nucleotide sequence ID" value="NZ_JAUSUL010000001.1"/>
</dbReference>
<comment type="caution">
    <text evidence="1">The sequence shown here is derived from an EMBL/GenBank/DDBJ whole genome shotgun (WGS) entry which is preliminary data.</text>
</comment>
<protein>
    <submittedName>
        <fullName evidence="1">Phage tail tube protein FII</fullName>
    </submittedName>
</protein>
<evidence type="ECO:0000313" key="1">
    <source>
        <dbReference type="EMBL" id="MDQ0314859.1"/>
    </source>
</evidence>
<sequence>MKPLYLLTAVDVRRAEVAGDTRKTTIVKMVIPAITFMTASHNPGGGHGAVDFLLPRINAVEPSFEAKGFDRSVFGVLGKPEKWTFAGALRDKKTGADIPARAVIEGAIAEWTPDDTSPEEFLGCNHAIKEVTHYEFSIDGEELWYWDFWESELRTKGQSYTEGIRGALGA</sequence>
<dbReference type="InterPro" id="IPR006498">
    <property type="entry name" value="Tail_tube"/>
</dbReference>
<proteinExistence type="predicted"/>
<evidence type="ECO:0000313" key="2">
    <source>
        <dbReference type="Proteomes" id="UP001229244"/>
    </source>
</evidence>